<dbReference type="PANTHER" id="PTHR45715">
    <property type="entry name" value="ATPASE H+-TRANSPORTING V1 SUBUNIT E1A-RELATED"/>
    <property type="match status" value="1"/>
</dbReference>
<dbReference type="Proteomes" id="UP000001640">
    <property type="component" value="Chromosome 6"/>
</dbReference>
<dbReference type="EMBL" id="HE576757">
    <property type="protein sequence ID" value="CCC70659.1"/>
    <property type="molecule type" value="Genomic_DNA"/>
</dbReference>
<name>G0VGN8_NAUCA</name>
<organism evidence="4 5">
    <name type="scientific">Naumovozyma castellii</name>
    <name type="common">Yeast</name>
    <name type="synonym">Saccharomyces castellii</name>
    <dbReference type="NCBI Taxonomy" id="27288"/>
    <lineage>
        <taxon>Eukaryota</taxon>
        <taxon>Fungi</taxon>
        <taxon>Dikarya</taxon>
        <taxon>Ascomycota</taxon>
        <taxon>Saccharomycotina</taxon>
        <taxon>Saccharomycetes</taxon>
        <taxon>Saccharomycetales</taxon>
        <taxon>Saccharomycetaceae</taxon>
        <taxon>Naumovozyma</taxon>
    </lineage>
</organism>
<dbReference type="Gene3D" id="3.30.2320.30">
    <property type="entry name" value="ATP synthase, E subunit, C-terminal"/>
    <property type="match status" value="1"/>
</dbReference>
<dbReference type="InParanoid" id="G0VGN8"/>
<evidence type="ECO:0008006" key="6">
    <source>
        <dbReference type="Google" id="ProtNLM"/>
    </source>
</evidence>
<dbReference type="HAMAP" id="MF_00311">
    <property type="entry name" value="ATP_synth_E_arch"/>
    <property type="match status" value="1"/>
</dbReference>
<sequence>MDFTFFVTECYLINTNQVFVSAIDRPINRLGTHRIMSSIITSLTPNQVNDELNKMQAFIRKEAEEKAKEIQLKADQEYEIEKTSIVRNETNNIDVNYEAKLKKLSLKQQITKSTIANKIRLKVLSAREQSLDQIFDEAKEKLASLAKNESTYKPILQALILEALLRLLEPKVIIKVTEKDAKLVPSLLDGLKKQYKEITKKDIEIVVSKEHLSKDIAGGLLATDANDKIEVNNTLEERLELLSQEALPAIRLEMFGPSKTRKFFD</sequence>
<keyword evidence="3" id="KW-0406">Ion transport</keyword>
<dbReference type="Pfam" id="PF01991">
    <property type="entry name" value="vATP-synt_E"/>
    <property type="match status" value="1"/>
</dbReference>
<dbReference type="OrthoDB" id="10263003at2759"/>
<reference evidence="4 5" key="1">
    <citation type="journal article" date="2011" name="Proc. Natl. Acad. Sci. U.S.A.">
        <title>Evolutionary erosion of yeast sex chromosomes by mating-type switching accidents.</title>
        <authorList>
            <person name="Gordon J.L."/>
            <person name="Armisen D."/>
            <person name="Proux-Wera E."/>
            <person name="Oheigeartaigh S.S."/>
            <person name="Byrne K.P."/>
            <person name="Wolfe K.H."/>
        </authorList>
    </citation>
    <scope>NUCLEOTIDE SEQUENCE [LARGE SCALE GENOMIC DNA]</scope>
    <source>
        <strain evidence="5">ATCC 76901 / BCRC 22586 / CBS 4309 / NBRC 1992 / NRRL Y-12630</strain>
    </source>
</reference>
<dbReference type="FunCoup" id="G0VGN8">
    <property type="interactions" value="838"/>
</dbReference>
<keyword evidence="5" id="KW-1185">Reference proteome</keyword>
<dbReference type="GeneID" id="96904307"/>
<protein>
    <recommendedName>
        <fullName evidence="6">V-type proton ATPase subunit E</fullName>
    </recommendedName>
</protein>
<comment type="similarity">
    <text evidence="1">Belongs to the V-ATPase E subunit family.</text>
</comment>
<gene>
    <name evidence="4" type="primary">NCAS0F01750</name>
    <name evidence="4" type="ordered locus">NCAS_0F01750</name>
</gene>
<dbReference type="AlphaFoldDB" id="G0VGN8"/>
<accession>G0VGN8</accession>
<evidence type="ECO:0000313" key="4">
    <source>
        <dbReference type="EMBL" id="CCC70659.1"/>
    </source>
</evidence>
<dbReference type="OMA" id="QHMMAFI"/>
<dbReference type="RefSeq" id="XP_003677014.1">
    <property type="nucleotide sequence ID" value="XM_003676966.1"/>
</dbReference>
<evidence type="ECO:0000256" key="3">
    <source>
        <dbReference type="ARBA" id="ARBA00023065"/>
    </source>
</evidence>
<dbReference type="HOGENOM" id="CLU_073641_0_0_1"/>
<dbReference type="GO" id="GO:0000329">
    <property type="term" value="C:fungal-type vacuole membrane"/>
    <property type="evidence" value="ECO:0007669"/>
    <property type="project" value="EnsemblFungi"/>
</dbReference>
<dbReference type="InterPro" id="IPR002842">
    <property type="entry name" value="ATPase_V1_Esu"/>
</dbReference>
<dbReference type="GO" id="GO:0000221">
    <property type="term" value="C:vacuolar proton-transporting V-type ATPase, V1 domain"/>
    <property type="evidence" value="ECO:0007669"/>
    <property type="project" value="EnsemblFungi"/>
</dbReference>
<dbReference type="SUPFAM" id="SSF160527">
    <property type="entry name" value="V-type ATPase subunit E-like"/>
    <property type="match status" value="1"/>
</dbReference>
<dbReference type="GO" id="GO:0046961">
    <property type="term" value="F:proton-transporting ATPase activity, rotational mechanism"/>
    <property type="evidence" value="ECO:0007669"/>
    <property type="project" value="InterPro"/>
</dbReference>
<keyword evidence="2" id="KW-0813">Transport</keyword>
<dbReference type="KEGG" id="ncs:NCAS_0F01750"/>
<evidence type="ECO:0000256" key="1">
    <source>
        <dbReference type="ARBA" id="ARBA00005901"/>
    </source>
</evidence>
<dbReference type="STRING" id="1064592.G0VGN8"/>
<dbReference type="InterPro" id="IPR038495">
    <property type="entry name" value="ATPase_E_C"/>
</dbReference>
<evidence type="ECO:0000256" key="2">
    <source>
        <dbReference type="ARBA" id="ARBA00022448"/>
    </source>
</evidence>
<dbReference type="GO" id="GO:0045121">
    <property type="term" value="C:membrane raft"/>
    <property type="evidence" value="ECO:0007669"/>
    <property type="project" value="EnsemblFungi"/>
</dbReference>
<reference key="2">
    <citation type="submission" date="2011-08" db="EMBL/GenBank/DDBJ databases">
        <title>Genome sequence of Naumovozyma castellii.</title>
        <authorList>
            <person name="Gordon J.L."/>
            <person name="Armisen D."/>
            <person name="Proux-Wera E."/>
            <person name="OhEigeartaigh S.S."/>
            <person name="Byrne K.P."/>
            <person name="Wolfe K.H."/>
        </authorList>
    </citation>
    <scope>NUCLEOTIDE SEQUENCE</scope>
    <source>
        <strain>Type strain:CBS 4309</strain>
    </source>
</reference>
<dbReference type="eggNOG" id="KOG1664">
    <property type="taxonomic scope" value="Eukaryota"/>
</dbReference>
<evidence type="ECO:0000313" key="5">
    <source>
        <dbReference type="Proteomes" id="UP000001640"/>
    </source>
</evidence>
<dbReference type="Gene3D" id="6.10.250.1620">
    <property type="match status" value="1"/>
</dbReference>
<proteinExistence type="inferred from homology"/>